<keyword evidence="2" id="KW-0732">Signal</keyword>
<name>A0ABR1FRG5_AURAN</name>
<proteinExistence type="predicted"/>
<feature type="chain" id="PRO_5045318684" evidence="2">
    <location>
        <begin position="20"/>
        <end position="305"/>
    </location>
</feature>
<organism evidence="3 4">
    <name type="scientific">Aureococcus anophagefferens</name>
    <name type="common">Harmful bloom alga</name>
    <dbReference type="NCBI Taxonomy" id="44056"/>
    <lineage>
        <taxon>Eukaryota</taxon>
        <taxon>Sar</taxon>
        <taxon>Stramenopiles</taxon>
        <taxon>Ochrophyta</taxon>
        <taxon>Pelagophyceae</taxon>
        <taxon>Pelagomonadales</taxon>
        <taxon>Pelagomonadaceae</taxon>
        <taxon>Aureococcus</taxon>
    </lineage>
</organism>
<evidence type="ECO:0000256" key="1">
    <source>
        <dbReference type="SAM" id="MobiDB-lite"/>
    </source>
</evidence>
<reference evidence="3 4" key="1">
    <citation type="submission" date="2024-03" db="EMBL/GenBank/DDBJ databases">
        <title>Aureococcus anophagefferens CCMP1851 and Kratosvirus quantuckense: Draft genome of a second virus-susceptible host strain in the model system.</title>
        <authorList>
            <person name="Chase E."/>
            <person name="Truchon A.R."/>
            <person name="Schepens W."/>
            <person name="Wilhelm S.W."/>
        </authorList>
    </citation>
    <scope>NUCLEOTIDE SEQUENCE [LARGE SCALE GENOMIC DNA]</scope>
    <source>
        <strain evidence="3 4">CCMP1851</strain>
    </source>
</reference>
<feature type="region of interest" description="Disordered" evidence="1">
    <location>
        <begin position="153"/>
        <end position="183"/>
    </location>
</feature>
<feature type="signal peptide" evidence="2">
    <location>
        <begin position="1"/>
        <end position="19"/>
    </location>
</feature>
<dbReference type="EMBL" id="JBBJCI010000286">
    <property type="protein sequence ID" value="KAK7236214.1"/>
    <property type="molecule type" value="Genomic_DNA"/>
</dbReference>
<accession>A0ABR1FRG5</accession>
<gene>
    <name evidence="3" type="ORF">SO694_00060267</name>
</gene>
<comment type="caution">
    <text evidence="3">The sequence shown here is derived from an EMBL/GenBank/DDBJ whole genome shotgun (WGS) entry which is preliminary data.</text>
</comment>
<feature type="region of interest" description="Disordered" evidence="1">
    <location>
        <begin position="235"/>
        <end position="268"/>
    </location>
</feature>
<dbReference type="Proteomes" id="UP001363151">
    <property type="component" value="Unassembled WGS sequence"/>
</dbReference>
<feature type="compositionally biased region" description="Polar residues" evidence="1">
    <location>
        <begin position="255"/>
        <end position="264"/>
    </location>
</feature>
<evidence type="ECO:0000313" key="3">
    <source>
        <dbReference type="EMBL" id="KAK7236214.1"/>
    </source>
</evidence>
<keyword evidence="4" id="KW-1185">Reference proteome</keyword>
<evidence type="ECO:0000256" key="2">
    <source>
        <dbReference type="SAM" id="SignalP"/>
    </source>
</evidence>
<evidence type="ECO:0000313" key="4">
    <source>
        <dbReference type="Proteomes" id="UP001363151"/>
    </source>
</evidence>
<sequence length="305" mass="32624">MARAVRGAALTLALLGASALSHNPVRRPPSAPRAATTAVSAATTDVELGTWMLLVPELNAMPGRFDFDQTEFMSAEELLERVDGLAEAAVLSCSPRGPTAPRPTRARALPAVEELPGRRRRPRFAAAFAGLRDERRGGGDLVADLLGEERAGKREQVARASGAAPPAARRLGASDRRPRAQREKLAIRAAKREARERARLEAKAATFLPLAKTTTREATEKFMLRLGAGLEVDDPTMGAATSTDSGGAKLKPDDNSTPLLSSKSDGAPKEWKAGLCSCMEYPGVNVCAFYAPCFRFARRPPRRAA</sequence>
<protein>
    <submittedName>
        <fullName evidence="3">Uncharacterized protein</fullName>
    </submittedName>
</protein>
<feature type="compositionally biased region" description="Basic and acidic residues" evidence="1">
    <location>
        <begin position="172"/>
        <end position="183"/>
    </location>
</feature>
<feature type="compositionally biased region" description="Low complexity" evidence="1">
    <location>
        <begin position="158"/>
        <end position="171"/>
    </location>
</feature>